<protein>
    <submittedName>
        <fullName evidence="2">Uncharacterized protein</fullName>
    </submittedName>
</protein>
<dbReference type="EMBL" id="JAAPAO010001484">
    <property type="protein sequence ID" value="KAF4649598.1"/>
    <property type="molecule type" value="Genomic_DNA"/>
</dbReference>
<organism evidence="2 3">
    <name type="scientific">Perkinsus chesapeaki</name>
    <name type="common">Clam parasite</name>
    <name type="synonym">Perkinsus andrewsi</name>
    <dbReference type="NCBI Taxonomy" id="330153"/>
    <lineage>
        <taxon>Eukaryota</taxon>
        <taxon>Sar</taxon>
        <taxon>Alveolata</taxon>
        <taxon>Perkinsozoa</taxon>
        <taxon>Perkinsea</taxon>
        <taxon>Perkinsida</taxon>
        <taxon>Perkinsidae</taxon>
        <taxon>Perkinsus</taxon>
    </lineage>
</organism>
<evidence type="ECO:0000313" key="3">
    <source>
        <dbReference type="Proteomes" id="UP000591131"/>
    </source>
</evidence>
<gene>
    <name evidence="2" type="ORF">FOL47_001912</name>
</gene>
<accession>A0A7J6KR09</accession>
<comment type="caution">
    <text evidence="2">The sequence shown here is derived from an EMBL/GenBank/DDBJ whole genome shotgun (WGS) entry which is preliminary data.</text>
</comment>
<dbReference type="Proteomes" id="UP000591131">
    <property type="component" value="Unassembled WGS sequence"/>
</dbReference>
<dbReference type="AlphaFoldDB" id="A0A7J6KR09"/>
<feature type="non-terminal residue" evidence="2">
    <location>
        <position position="358"/>
    </location>
</feature>
<name>A0A7J6KR09_PERCH</name>
<sequence>MHGTVILFCVLITEARSKALGWFRHPKSETVEMDELLTEGYKQRYDLEVEDSSVTETDVFGTTYCELTTQPNMGLFGHLYEGKMVIDKLTCPPTEYGQQNAGKDYFPETLNSNPQECELFSIRTLMLSVRSTKNCTSAFLEMARVHSTDSSPTSSELIDGFFDHERIPGVTSPAVPTASLSRLNRELCADIEEKHEMKIKIEKSTYLVYPESWRFSEVIDNFNERLRCILSPVDLRPVRFTRGSQTAAASRKPAEMIQITGDKYEIKINVKKGELWEEKSNTIGLAKIKQALQAKLHDGSLWHGGHLCSNLTPELPVFKSCMYCMTMRSVAQCGQQMREWCYRTLWLEATPRHMPPRV</sequence>
<evidence type="ECO:0000256" key="1">
    <source>
        <dbReference type="SAM" id="SignalP"/>
    </source>
</evidence>
<reference evidence="2 3" key="1">
    <citation type="submission" date="2020-04" db="EMBL/GenBank/DDBJ databases">
        <title>Perkinsus chesapeaki whole genome sequence.</title>
        <authorList>
            <person name="Bogema D.R."/>
        </authorList>
    </citation>
    <scope>NUCLEOTIDE SEQUENCE [LARGE SCALE GENOMIC DNA]</scope>
    <source>
        <strain evidence="2">ATCC PRA-425</strain>
    </source>
</reference>
<feature type="signal peptide" evidence="1">
    <location>
        <begin position="1"/>
        <end position="17"/>
    </location>
</feature>
<keyword evidence="1" id="KW-0732">Signal</keyword>
<evidence type="ECO:0000313" key="2">
    <source>
        <dbReference type="EMBL" id="KAF4649598.1"/>
    </source>
</evidence>
<keyword evidence="3" id="KW-1185">Reference proteome</keyword>
<proteinExistence type="predicted"/>
<feature type="chain" id="PRO_5029910870" evidence="1">
    <location>
        <begin position="18"/>
        <end position="358"/>
    </location>
</feature>